<dbReference type="GO" id="GO:0003677">
    <property type="term" value="F:DNA binding"/>
    <property type="evidence" value="ECO:0007669"/>
    <property type="project" value="InterPro"/>
</dbReference>
<dbReference type="GO" id="GO:0000725">
    <property type="term" value="P:recombinational repair"/>
    <property type="evidence" value="ECO:0007669"/>
    <property type="project" value="TreeGrafter"/>
</dbReference>
<dbReference type="InterPro" id="IPR014016">
    <property type="entry name" value="UvrD-like_ATP-bd"/>
</dbReference>
<feature type="domain" description="UvrD-like helicase ATP-binding" evidence="10">
    <location>
        <begin position="1"/>
        <end position="69"/>
    </location>
</feature>
<keyword evidence="1 9" id="KW-0547">Nucleotide-binding</keyword>
<dbReference type="GO" id="GO:0033202">
    <property type="term" value="C:DNA helicase complex"/>
    <property type="evidence" value="ECO:0007669"/>
    <property type="project" value="TreeGrafter"/>
</dbReference>
<dbReference type="Gene3D" id="3.40.50.300">
    <property type="entry name" value="P-loop containing nucleotide triphosphate hydrolases"/>
    <property type="match status" value="2"/>
</dbReference>
<dbReference type="InterPro" id="IPR027417">
    <property type="entry name" value="P-loop_NTPase"/>
</dbReference>
<gene>
    <name evidence="12" type="ORF">A3J78_01285</name>
</gene>
<evidence type="ECO:0000256" key="5">
    <source>
        <dbReference type="ARBA" id="ARBA00023235"/>
    </source>
</evidence>
<evidence type="ECO:0000256" key="6">
    <source>
        <dbReference type="ARBA" id="ARBA00034617"/>
    </source>
</evidence>
<comment type="catalytic activity">
    <reaction evidence="8">
        <text>ATP + H2O = ADP + phosphate + H(+)</text>
        <dbReference type="Rhea" id="RHEA:13065"/>
        <dbReference type="ChEBI" id="CHEBI:15377"/>
        <dbReference type="ChEBI" id="CHEBI:15378"/>
        <dbReference type="ChEBI" id="CHEBI:30616"/>
        <dbReference type="ChEBI" id="CHEBI:43474"/>
        <dbReference type="ChEBI" id="CHEBI:456216"/>
        <dbReference type="EC" id="5.6.2.4"/>
    </reaction>
</comment>
<evidence type="ECO:0000256" key="3">
    <source>
        <dbReference type="ARBA" id="ARBA00022806"/>
    </source>
</evidence>
<evidence type="ECO:0000256" key="9">
    <source>
        <dbReference type="PROSITE-ProRule" id="PRU00560"/>
    </source>
</evidence>
<evidence type="ECO:0000313" key="13">
    <source>
        <dbReference type="Proteomes" id="UP000178758"/>
    </source>
</evidence>
<dbReference type="Gene3D" id="1.10.486.10">
    <property type="entry name" value="PCRA, domain 4"/>
    <property type="match status" value="2"/>
</dbReference>
<dbReference type="PANTHER" id="PTHR11070">
    <property type="entry name" value="UVRD / RECB / PCRA DNA HELICASE FAMILY MEMBER"/>
    <property type="match status" value="1"/>
</dbReference>
<dbReference type="CDD" id="cd18807">
    <property type="entry name" value="SF1_C_UvrD"/>
    <property type="match status" value="1"/>
</dbReference>
<dbReference type="GO" id="GO:0043138">
    <property type="term" value="F:3'-5' DNA helicase activity"/>
    <property type="evidence" value="ECO:0007669"/>
    <property type="project" value="UniProtKB-EC"/>
</dbReference>
<evidence type="ECO:0000256" key="2">
    <source>
        <dbReference type="ARBA" id="ARBA00022801"/>
    </source>
</evidence>
<evidence type="ECO:0000256" key="7">
    <source>
        <dbReference type="ARBA" id="ARBA00034808"/>
    </source>
</evidence>
<keyword evidence="4 9" id="KW-0067">ATP-binding</keyword>
<evidence type="ECO:0000256" key="1">
    <source>
        <dbReference type="ARBA" id="ARBA00022741"/>
    </source>
</evidence>
<evidence type="ECO:0000256" key="4">
    <source>
        <dbReference type="ARBA" id="ARBA00022840"/>
    </source>
</evidence>
<evidence type="ECO:0000256" key="8">
    <source>
        <dbReference type="ARBA" id="ARBA00048988"/>
    </source>
</evidence>
<dbReference type="Pfam" id="PF13361">
    <property type="entry name" value="UvrD_C"/>
    <property type="match status" value="2"/>
</dbReference>
<reference evidence="12 13" key="1">
    <citation type="journal article" date="2016" name="Nat. Commun.">
        <title>Thousands of microbial genomes shed light on interconnected biogeochemical processes in an aquifer system.</title>
        <authorList>
            <person name="Anantharaman K."/>
            <person name="Brown C.T."/>
            <person name="Hug L.A."/>
            <person name="Sharon I."/>
            <person name="Castelle C.J."/>
            <person name="Probst A.J."/>
            <person name="Thomas B.C."/>
            <person name="Singh A."/>
            <person name="Wilkins M.J."/>
            <person name="Karaoz U."/>
            <person name="Brodie E.L."/>
            <person name="Williams K.H."/>
            <person name="Hubbard S.S."/>
            <person name="Banfield J.F."/>
        </authorList>
    </citation>
    <scope>NUCLEOTIDE SEQUENCE [LARGE SCALE GENOMIC DNA]</scope>
</reference>
<dbReference type="GO" id="GO:0005829">
    <property type="term" value="C:cytosol"/>
    <property type="evidence" value="ECO:0007669"/>
    <property type="project" value="TreeGrafter"/>
</dbReference>
<comment type="caution">
    <text evidence="9">Lacks conserved residue(s) required for the propagation of feature annotation.</text>
</comment>
<dbReference type="PROSITE" id="PS51198">
    <property type="entry name" value="UVRD_HELICASE_ATP_BIND"/>
    <property type="match status" value="1"/>
</dbReference>
<accession>A0A1F5DIK5</accession>
<dbReference type="Gene3D" id="3.30.160.800">
    <property type="match status" value="1"/>
</dbReference>
<dbReference type="Proteomes" id="UP000178758">
    <property type="component" value="Unassembled WGS sequence"/>
</dbReference>
<dbReference type="InterPro" id="IPR000212">
    <property type="entry name" value="DNA_helicase_UvrD/REP"/>
</dbReference>
<proteinExistence type="predicted"/>
<keyword evidence="2 9" id="KW-0378">Hydrolase</keyword>
<evidence type="ECO:0000259" key="11">
    <source>
        <dbReference type="PROSITE" id="PS51217"/>
    </source>
</evidence>
<dbReference type="AlphaFoldDB" id="A0A1F5DIK5"/>
<protein>
    <recommendedName>
        <fullName evidence="7">DNA 3'-5' helicase</fullName>
        <ecNumber evidence="7">5.6.2.4</ecNumber>
    </recommendedName>
</protein>
<dbReference type="Pfam" id="PF00580">
    <property type="entry name" value="UvrD-helicase"/>
    <property type="match status" value="1"/>
</dbReference>
<keyword evidence="5" id="KW-0413">Isomerase</keyword>
<comment type="catalytic activity">
    <reaction evidence="6">
        <text>Couples ATP hydrolysis with the unwinding of duplex DNA by translocating in the 3'-5' direction.</text>
        <dbReference type="EC" id="5.6.2.4"/>
    </reaction>
</comment>
<evidence type="ECO:0000259" key="10">
    <source>
        <dbReference type="PROSITE" id="PS51198"/>
    </source>
</evidence>
<dbReference type="GO" id="GO:0005524">
    <property type="term" value="F:ATP binding"/>
    <property type="evidence" value="ECO:0007669"/>
    <property type="project" value="UniProtKB-UniRule"/>
</dbReference>
<name>A0A1F5DIK5_9BACT</name>
<feature type="domain" description="UvrD-like helicase C-terminal" evidence="11">
    <location>
        <begin position="70"/>
        <end position="307"/>
    </location>
</feature>
<dbReference type="EC" id="5.6.2.4" evidence="7"/>
<sequence length="390" mass="45122">MVDEYHDTNHAQYVLTKLISQPSQKITVVADCSQSIYGWRGADFRNVLNLKNDFPNLKTINLEQNYRSSKTILNAAFSVISKNTSHPVLRLWTKNFAGEKIKVFEAASEKNEAEFIINAISSAISHQPSAINNYSDFAILYRTNAQSRVFEEALLHAGIPYVLIGGTRFYDRKEIKDCLAYLRVLVNPKDRINYKRIEKLGKKRLERFLILTQKKSLTKKTTKTVLKMILTTTSYWDLFNQKDEQDLSRIENIKELFSVAAEFPKLTDFLQNVALVQQEKLPNGLSPFKLNNKKNAVTLMTLHSAKGLEFNIVFLVGMEEGLFPHSRSLLEKEELEEERRLAYVGITRAKKELFLSYSRRRLYFGTHSFNQVSRFITEIDRNLLQLVNNY</sequence>
<dbReference type="PROSITE" id="PS51217">
    <property type="entry name" value="UVRD_HELICASE_CTER"/>
    <property type="match status" value="1"/>
</dbReference>
<evidence type="ECO:0000313" key="12">
    <source>
        <dbReference type="EMBL" id="OGD55017.1"/>
    </source>
</evidence>
<dbReference type="SUPFAM" id="SSF52540">
    <property type="entry name" value="P-loop containing nucleoside triphosphate hydrolases"/>
    <property type="match status" value="1"/>
</dbReference>
<dbReference type="EMBL" id="MEZJ01000001">
    <property type="protein sequence ID" value="OGD55017.1"/>
    <property type="molecule type" value="Genomic_DNA"/>
</dbReference>
<dbReference type="InterPro" id="IPR014017">
    <property type="entry name" value="DNA_helicase_UvrD-like_C"/>
</dbReference>
<comment type="caution">
    <text evidence="12">The sequence shown here is derived from an EMBL/GenBank/DDBJ whole genome shotgun (WGS) entry which is preliminary data.</text>
</comment>
<organism evidence="12 13">
    <name type="scientific">Candidatus Beckwithbacteria bacterium RBG_13_35_6</name>
    <dbReference type="NCBI Taxonomy" id="1797456"/>
    <lineage>
        <taxon>Bacteria</taxon>
        <taxon>Candidatus Beckwithiibacteriota</taxon>
    </lineage>
</organism>
<dbReference type="GO" id="GO:0016887">
    <property type="term" value="F:ATP hydrolysis activity"/>
    <property type="evidence" value="ECO:0007669"/>
    <property type="project" value="RHEA"/>
</dbReference>
<keyword evidence="3 9" id="KW-0347">Helicase</keyword>
<dbReference type="PANTHER" id="PTHR11070:SF2">
    <property type="entry name" value="ATP-DEPENDENT DNA HELICASE SRS2"/>
    <property type="match status" value="1"/>
</dbReference>